<evidence type="ECO:0000256" key="1">
    <source>
        <dbReference type="ARBA" id="ARBA00010398"/>
    </source>
</evidence>
<sequence>ADGLIRKLTSEGIPIEDIYIDPLALPVSANIQNSNIALETLRRIKDSHPEVKTIMGLSNISYGLPERKLINQGFVVLAMACGLDAVILDSTDQKIMALIKATNLLLGKDEFCRQYLKTFREGKL</sequence>
<dbReference type="SUPFAM" id="SSF51717">
    <property type="entry name" value="Dihydropteroate synthetase-like"/>
    <property type="match status" value="1"/>
</dbReference>
<evidence type="ECO:0000313" key="8">
    <source>
        <dbReference type="EMBL" id="GAI25704.1"/>
    </source>
</evidence>
<keyword evidence="5" id="KW-0479">Metal-binding</keyword>
<evidence type="ECO:0000256" key="2">
    <source>
        <dbReference type="ARBA" id="ARBA00022603"/>
    </source>
</evidence>
<dbReference type="GO" id="GO:0050667">
    <property type="term" value="P:homocysteine metabolic process"/>
    <property type="evidence" value="ECO:0007669"/>
    <property type="project" value="TreeGrafter"/>
</dbReference>
<dbReference type="Gene3D" id="3.20.20.20">
    <property type="entry name" value="Dihydropteroate synthase-like"/>
    <property type="match status" value="1"/>
</dbReference>
<evidence type="ECO:0000256" key="4">
    <source>
        <dbReference type="ARBA" id="ARBA00022679"/>
    </source>
</evidence>
<proteinExistence type="inferred from homology"/>
<keyword evidence="2" id="KW-0489">Methyltransferase</keyword>
<gene>
    <name evidence="8" type="ORF">S06H3_37715</name>
</gene>
<keyword evidence="3" id="KW-0846">Cobalamin</keyword>
<reference evidence="8" key="1">
    <citation type="journal article" date="2014" name="Front. Microbiol.">
        <title>High frequency of phylogenetically diverse reductive dehalogenase-homologous genes in deep subseafloor sedimentary metagenomes.</title>
        <authorList>
            <person name="Kawai M."/>
            <person name="Futagami T."/>
            <person name="Toyoda A."/>
            <person name="Takaki Y."/>
            <person name="Nishi S."/>
            <person name="Hori S."/>
            <person name="Arai W."/>
            <person name="Tsubouchi T."/>
            <person name="Morono Y."/>
            <person name="Uchiyama I."/>
            <person name="Ito T."/>
            <person name="Fujiyama A."/>
            <person name="Inagaki F."/>
            <person name="Takami H."/>
        </authorList>
    </citation>
    <scope>NUCLEOTIDE SEQUENCE</scope>
    <source>
        <strain evidence="8">Expedition CK06-06</strain>
    </source>
</reference>
<dbReference type="GO" id="GO:0031419">
    <property type="term" value="F:cobalamin binding"/>
    <property type="evidence" value="ECO:0007669"/>
    <property type="project" value="UniProtKB-KW"/>
</dbReference>
<comment type="similarity">
    <text evidence="1">Belongs to the vitamin-B12 dependent methionine synthase family.</text>
</comment>
<dbReference type="GO" id="GO:0008705">
    <property type="term" value="F:methionine synthase activity"/>
    <property type="evidence" value="ECO:0007669"/>
    <property type="project" value="TreeGrafter"/>
</dbReference>
<evidence type="ECO:0000259" key="7">
    <source>
        <dbReference type="PROSITE" id="PS50972"/>
    </source>
</evidence>
<dbReference type="GO" id="GO:0046653">
    <property type="term" value="P:tetrahydrofolate metabolic process"/>
    <property type="evidence" value="ECO:0007669"/>
    <property type="project" value="TreeGrafter"/>
</dbReference>
<dbReference type="InterPro" id="IPR050554">
    <property type="entry name" value="Met_Synthase/Corrinoid"/>
</dbReference>
<name>X1P462_9ZZZZ</name>
<keyword evidence="4" id="KW-0808">Transferase</keyword>
<dbReference type="AlphaFoldDB" id="X1P462"/>
<accession>X1P462</accession>
<protein>
    <recommendedName>
        <fullName evidence="7">Pterin-binding domain-containing protein</fullName>
    </recommendedName>
</protein>
<evidence type="ECO:0000256" key="5">
    <source>
        <dbReference type="ARBA" id="ARBA00022723"/>
    </source>
</evidence>
<dbReference type="GO" id="GO:0005829">
    <property type="term" value="C:cytosol"/>
    <property type="evidence" value="ECO:0007669"/>
    <property type="project" value="TreeGrafter"/>
</dbReference>
<dbReference type="InterPro" id="IPR011005">
    <property type="entry name" value="Dihydropteroate_synth-like_sf"/>
</dbReference>
<feature type="domain" description="Pterin-binding" evidence="7">
    <location>
        <begin position="1"/>
        <end position="106"/>
    </location>
</feature>
<keyword evidence="6" id="KW-0170">Cobalt</keyword>
<organism evidence="8">
    <name type="scientific">marine sediment metagenome</name>
    <dbReference type="NCBI Taxonomy" id="412755"/>
    <lineage>
        <taxon>unclassified sequences</taxon>
        <taxon>metagenomes</taxon>
        <taxon>ecological metagenomes</taxon>
    </lineage>
</organism>
<feature type="non-terminal residue" evidence="8">
    <location>
        <position position="1"/>
    </location>
</feature>
<evidence type="ECO:0000256" key="6">
    <source>
        <dbReference type="ARBA" id="ARBA00023285"/>
    </source>
</evidence>
<dbReference type="Pfam" id="PF00809">
    <property type="entry name" value="Pterin_bind"/>
    <property type="match status" value="1"/>
</dbReference>
<dbReference type="PROSITE" id="PS50972">
    <property type="entry name" value="PTERIN_BINDING"/>
    <property type="match status" value="1"/>
</dbReference>
<dbReference type="PANTHER" id="PTHR45833">
    <property type="entry name" value="METHIONINE SYNTHASE"/>
    <property type="match status" value="1"/>
</dbReference>
<dbReference type="GO" id="GO:0046872">
    <property type="term" value="F:metal ion binding"/>
    <property type="evidence" value="ECO:0007669"/>
    <property type="project" value="UniProtKB-KW"/>
</dbReference>
<comment type="caution">
    <text evidence="8">The sequence shown here is derived from an EMBL/GenBank/DDBJ whole genome shotgun (WGS) entry which is preliminary data.</text>
</comment>
<dbReference type="PANTHER" id="PTHR45833:SF1">
    <property type="entry name" value="METHIONINE SYNTHASE"/>
    <property type="match status" value="1"/>
</dbReference>
<dbReference type="GO" id="GO:0032259">
    <property type="term" value="P:methylation"/>
    <property type="evidence" value="ECO:0007669"/>
    <property type="project" value="UniProtKB-KW"/>
</dbReference>
<dbReference type="InterPro" id="IPR000489">
    <property type="entry name" value="Pterin-binding_dom"/>
</dbReference>
<dbReference type="EMBL" id="BARV01022940">
    <property type="protein sequence ID" value="GAI25704.1"/>
    <property type="molecule type" value="Genomic_DNA"/>
</dbReference>
<evidence type="ECO:0000256" key="3">
    <source>
        <dbReference type="ARBA" id="ARBA00022628"/>
    </source>
</evidence>